<evidence type="ECO:0000313" key="1">
    <source>
        <dbReference type="EMBL" id="TDN89752.1"/>
    </source>
</evidence>
<name>A0A4R6G5P5_9BURK</name>
<accession>A0A4R6G5P5</accession>
<reference evidence="1 2" key="1">
    <citation type="submission" date="2019-03" db="EMBL/GenBank/DDBJ databases">
        <title>Genomic Encyclopedia of Type Strains, Phase IV (KMG-IV): sequencing the most valuable type-strain genomes for metagenomic binning, comparative biology and taxonomic classification.</title>
        <authorList>
            <person name="Goeker M."/>
        </authorList>
    </citation>
    <scope>NUCLEOTIDE SEQUENCE [LARGE SCALE GENOMIC DNA]</scope>
    <source>
        <strain evidence="1 2">DSM 18555</strain>
    </source>
</reference>
<keyword evidence="2" id="KW-1185">Reference proteome</keyword>
<organism evidence="1 2">
    <name type="scientific">Herminiimonas fonticola</name>
    <dbReference type="NCBI Taxonomy" id="303380"/>
    <lineage>
        <taxon>Bacteria</taxon>
        <taxon>Pseudomonadati</taxon>
        <taxon>Pseudomonadota</taxon>
        <taxon>Betaproteobacteria</taxon>
        <taxon>Burkholderiales</taxon>
        <taxon>Oxalobacteraceae</taxon>
        <taxon>Herminiimonas</taxon>
    </lineage>
</organism>
<proteinExistence type="predicted"/>
<protein>
    <submittedName>
        <fullName evidence="1">Uncharacterized protein</fullName>
    </submittedName>
</protein>
<dbReference type="Proteomes" id="UP000294737">
    <property type="component" value="Unassembled WGS sequence"/>
</dbReference>
<sequence>MAGNLMRTVEKSRGNVDHSNLLLTLVARIVLQTWGSFRCKSTMTNSETLTFFGEIA</sequence>
<evidence type="ECO:0000313" key="2">
    <source>
        <dbReference type="Proteomes" id="UP000294737"/>
    </source>
</evidence>
<dbReference type="AlphaFoldDB" id="A0A4R6G5P5"/>
<comment type="caution">
    <text evidence="1">The sequence shown here is derived from an EMBL/GenBank/DDBJ whole genome shotgun (WGS) entry which is preliminary data.</text>
</comment>
<gene>
    <name evidence="1" type="ORF">EV677_1813</name>
</gene>
<dbReference type="EMBL" id="SNWF01000005">
    <property type="protein sequence ID" value="TDN89752.1"/>
    <property type="molecule type" value="Genomic_DNA"/>
</dbReference>